<feature type="domain" description="Lipopolysaccharide assembly protein A" evidence="7">
    <location>
        <begin position="24"/>
        <end position="89"/>
    </location>
</feature>
<protein>
    <recommendedName>
        <fullName evidence="7">Lipopolysaccharide assembly protein A domain-containing protein</fullName>
    </recommendedName>
</protein>
<keyword evidence="9" id="KW-1185">Reference proteome</keyword>
<dbReference type="AlphaFoldDB" id="A0A0R2IVA7"/>
<evidence type="ECO:0000256" key="1">
    <source>
        <dbReference type="ARBA" id="ARBA00022475"/>
    </source>
</evidence>
<keyword evidence="2 6" id="KW-0812">Transmembrane</keyword>
<sequence length="113" mass="12702">MKNQWRVLVILVLVLLVAIFAIVNVNEVPLSLVFTTVHWPLVLVILISLIAGALITFLVSMGTSVAEKKQHRREMDTATKQIDELRADNAALKRRVNNVSVEKDSSKQKLEEL</sequence>
<keyword evidence="3 6" id="KW-1133">Transmembrane helix</keyword>
<dbReference type="STRING" id="319652.IV80_GL000033"/>
<gene>
    <name evidence="8" type="ORF">IV80_GL000033</name>
</gene>
<dbReference type="InterPro" id="IPR010445">
    <property type="entry name" value="LapA_dom"/>
</dbReference>
<feature type="transmembrane region" description="Helical" evidence="6">
    <location>
        <begin position="37"/>
        <end position="65"/>
    </location>
</feature>
<dbReference type="Proteomes" id="UP000051568">
    <property type="component" value="Unassembled WGS sequence"/>
</dbReference>
<dbReference type="Pfam" id="PF06305">
    <property type="entry name" value="LapA_dom"/>
    <property type="match status" value="1"/>
</dbReference>
<evidence type="ECO:0000256" key="2">
    <source>
        <dbReference type="ARBA" id="ARBA00022692"/>
    </source>
</evidence>
<evidence type="ECO:0000256" key="3">
    <source>
        <dbReference type="ARBA" id="ARBA00022989"/>
    </source>
</evidence>
<dbReference type="PATRIC" id="fig|319652.3.peg.33"/>
<dbReference type="PANTHER" id="PTHR41335:SF1">
    <property type="entry name" value="MEMBRANE PROTEIN"/>
    <property type="match status" value="1"/>
</dbReference>
<evidence type="ECO:0000256" key="6">
    <source>
        <dbReference type="SAM" id="Phobius"/>
    </source>
</evidence>
<keyword evidence="5" id="KW-0175">Coiled coil</keyword>
<name>A0A0R2IVA7_9LACO</name>
<dbReference type="RefSeq" id="WP_057747766.1">
    <property type="nucleotide sequence ID" value="NZ_BJVH01000001.1"/>
</dbReference>
<evidence type="ECO:0000256" key="4">
    <source>
        <dbReference type="ARBA" id="ARBA00023136"/>
    </source>
</evidence>
<proteinExistence type="predicted"/>
<evidence type="ECO:0000313" key="9">
    <source>
        <dbReference type="Proteomes" id="UP000051568"/>
    </source>
</evidence>
<dbReference type="PANTHER" id="PTHR41335">
    <property type="entry name" value="MEMBRANE PROTEIN-RELATED"/>
    <property type="match status" value="1"/>
</dbReference>
<feature type="coiled-coil region" evidence="5">
    <location>
        <begin position="68"/>
        <end position="102"/>
    </location>
</feature>
<evidence type="ECO:0000313" key="8">
    <source>
        <dbReference type="EMBL" id="KRN67494.1"/>
    </source>
</evidence>
<dbReference type="EMBL" id="JQBR01000001">
    <property type="protein sequence ID" value="KRN67494.1"/>
    <property type="molecule type" value="Genomic_DNA"/>
</dbReference>
<keyword evidence="1" id="KW-1003">Cell membrane</keyword>
<dbReference type="OrthoDB" id="2990728at2"/>
<reference evidence="8 9" key="1">
    <citation type="journal article" date="2015" name="Genome Announc.">
        <title>Expanding the biotechnology potential of lactobacilli through comparative genomics of 213 strains and associated genera.</title>
        <authorList>
            <person name="Sun Z."/>
            <person name="Harris H.M."/>
            <person name="McCann A."/>
            <person name="Guo C."/>
            <person name="Argimon S."/>
            <person name="Zhang W."/>
            <person name="Yang X."/>
            <person name="Jeffery I.B."/>
            <person name="Cooney J.C."/>
            <person name="Kagawa T.F."/>
            <person name="Liu W."/>
            <person name="Song Y."/>
            <person name="Salvetti E."/>
            <person name="Wrobel A."/>
            <person name="Rasinkangas P."/>
            <person name="Parkhill J."/>
            <person name="Rea M.C."/>
            <person name="O'Sullivan O."/>
            <person name="Ritari J."/>
            <person name="Douillard F.P."/>
            <person name="Paul Ross R."/>
            <person name="Yang R."/>
            <person name="Briner A.E."/>
            <person name="Felis G.E."/>
            <person name="de Vos W.M."/>
            <person name="Barrangou R."/>
            <person name="Klaenhammer T.R."/>
            <person name="Caufield P.W."/>
            <person name="Cui Y."/>
            <person name="Zhang H."/>
            <person name="O'Toole P.W."/>
        </authorList>
    </citation>
    <scope>NUCLEOTIDE SEQUENCE [LARGE SCALE GENOMIC DNA]</scope>
    <source>
        <strain evidence="8 9">DSM 17757</strain>
    </source>
</reference>
<evidence type="ECO:0000256" key="5">
    <source>
        <dbReference type="SAM" id="Coils"/>
    </source>
</evidence>
<comment type="caution">
    <text evidence="8">The sequence shown here is derived from an EMBL/GenBank/DDBJ whole genome shotgun (WGS) entry which is preliminary data.</text>
</comment>
<keyword evidence="4 6" id="KW-0472">Membrane</keyword>
<accession>A0A0R2IVA7</accession>
<dbReference type="GO" id="GO:0005886">
    <property type="term" value="C:plasma membrane"/>
    <property type="evidence" value="ECO:0007669"/>
    <property type="project" value="InterPro"/>
</dbReference>
<evidence type="ECO:0000259" key="7">
    <source>
        <dbReference type="Pfam" id="PF06305"/>
    </source>
</evidence>
<organism evidence="8 9">
    <name type="scientific">Pediococcus cellicola</name>
    <dbReference type="NCBI Taxonomy" id="319652"/>
    <lineage>
        <taxon>Bacteria</taxon>
        <taxon>Bacillati</taxon>
        <taxon>Bacillota</taxon>
        <taxon>Bacilli</taxon>
        <taxon>Lactobacillales</taxon>
        <taxon>Lactobacillaceae</taxon>
        <taxon>Pediococcus</taxon>
    </lineage>
</organism>